<feature type="transmembrane region" description="Helical" evidence="1">
    <location>
        <begin position="111"/>
        <end position="130"/>
    </location>
</feature>
<evidence type="ECO:0000313" key="2">
    <source>
        <dbReference type="EMBL" id="KAK6338671.1"/>
    </source>
</evidence>
<organism evidence="2 3">
    <name type="scientific">Orbilia brochopaga</name>
    <dbReference type="NCBI Taxonomy" id="3140254"/>
    <lineage>
        <taxon>Eukaryota</taxon>
        <taxon>Fungi</taxon>
        <taxon>Dikarya</taxon>
        <taxon>Ascomycota</taxon>
        <taxon>Pezizomycotina</taxon>
        <taxon>Orbiliomycetes</taxon>
        <taxon>Orbiliales</taxon>
        <taxon>Orbiliaceae</taxon>
        <taxon>Orbilia</taxon>
    </lineage>
</organism>
<name>A0AAV9UBF7_9PEZI</name>
<comment type="caution">
    <text evidence="2">The sequence shown here is derived from an EMBL/GenBank/DDBJ whole genome shotgun (WGS) entry which is preliminary data.</text>
</comment>
<proteinExistence type="predicted"/>
<protein>
    <submittedName>
        <fullName evidence="2">Uncharacterized protein</fullName>
    </submittedName>
</protein>
<feature type="transmembrane region" description="Helical" evidence="1">
    <location>
        <begin position="12"/>
        <end position="31"/>
    </location>
</feature>
<evidence type="ECO:0000313" key="3">
    <source>
        <dbReference type="Proteomes" id="UP001375240"/>
    </source>
</evidence>
<accession>A0AAV9UBF7</accession>
<keyword evidence="1" id="KW-0812">Transmembrane</keyword>
<reference evidence="2 3" key="1">
    <citation type="submission" date="2019-10" db="EMBL/GenBank/DDBJ databases">
        <authorList>
            <person name="Palmer J.M."/>
        </authorList>
    </citation>
    <scope>NUCLEOTIDE SEQUENCE [LARGE SCALE GENOMIC DNA]</scope>
    <source>
        <strain evidence="2 3">TWF696</strain>
    </source>
</reference>
<evidence type="ECO:0000256" key="1">
    <source>
        <dbReference type="SAM" id="Phobius"/>
    </source>
</evidence>
<keyword evidence="1" id="KW-1133">Transmembrane helix</keyword>
<sequence>MAYIYCILSSHCSLFLSSFFIFLSISLSISLSNGEYEVLNFDLVKQFETFKVFKKNESESEESAAVAVDGLRRLHITLGFQPGVKALPPILAASIARGVATYKLYSELSTAWVTGLIVTAFMLALASYFTTMFSGK</sequence>
<keyword evidence="3" id="KW-1185">Reference proteome</keyword>
<keyword evidence="1" id="KW-0472">Membrane</keyword>
<dbReference type="EMBL" id="JAVHNQ010000009">
    <property type="protein sequence ID" value="KAK6338671.1"/>
    <property type="molecule type" value="Genomic_DNA"/>
</dbReference>
<dbReference type="Proteomes" id="UP001375240">
    <property type="component" value="Unassembled WGS sequence"/>
</dbReference>
<gene>
    <name evidence="2" type="ORF">TWF696_009482</name>
</gene>
<dbReference type="AlphaFoldDB" id="A0AAV9UBF7"/>